<dbReference type="Proteomes" id="UP000805614">
    <property type="component" value="Unassembled WGS sequence"/>
</dbReference>
<dbReference type="EMBL" id="JABVEC010000026">
    <property type="protein sequence ID" value="MBC6469342.1"/>
    <property type="molecule type" value="Genomic_DNA"/>
</dbReference>
<comment type="caution">
    <text evidence="4">The sequence shown here is derived from an EMBL/GenBank/DDBJ whole genome shotgun (WGS) entry which is preliminary data.</text>
</comment>
<dbReference type="Gene3D" id="1.10.101.10">
    <property type="entry name" value="PGBD-like superfamily/PGBD"/>
    <property type="match status" value="1"/>
</dbReference>
<dbReference type="PANTHER" id="PTHR32347:SF27">
    <property type="entry name" value="RND EFFLUX PUMP MEMBRANE FUSION PROTEIN BARREL-SANDWICH DOMAIN-CONTAINING PROTEIN"/>
    <property type="match status" value="1"/>
</dbReference>
<accession>A0ABR7LWW5</accession>
<keyword evidence="5" id="KW-1185">Reference proteome</keyword>
<protein>
    <submittedName>
        <fullName evidence="4">Peptidoglycan-binding protein</fullName>
    </submittedName>
</protein>
<feature type="domain" description="Peptidoglycan binding-like" evidence="3">
    <location>
        <begin position="114"/>
        <end position="166"/>
    </location>
</feature>
<dbReference type="InterPro" id="IPR036365">
    <property type="entry name" value="PGBD-like_sf"/>
</dbReference>
<name>A0ABR7LWW5_9ACTN</name>
<evidence type="ECO:0000313" key="4">
    <source>
        <dbReference type="EMBL" id="MBC6469342.1"/>
    </source>
</evidence>
<evidence type="ECO:0000313" key="5">
    <source>
        <dbReference type="Proteomes" id="UP000805614"/>
    </source>
</evidence>
<dbReference type="InterPro" id="IPR036366">
    <property type="entry name" value="PGBDSf"/>
</dbReference>
<reference evidence="4 5" key="1">
    <citation type="submission" date="2020-06" db="EMBL/GenBank/DDBJ databases">
        <title>Actinomadura xiongansis sp. nov., isolated from soil of Baiyangdian.</title>
        <authorList>
            <person name="Zhang X."/>
        </authorList>
    </citation>
    <scope>NUCLEOTIDE SEQUENCE [LARGE SCALE GENOMIC DNA]</scope>
    <source>
        <strain evidence="4 5">HBUM206468</strain>
    </source>
</reference>
<comment type="subcellular location">
    <subcellularLocation>
        <location evidence="1">Cell envelope</location>
    </subcellularLocation>
</comment>
<dbReference type="Pfam" id="PF01471">
    <property type="entry name" value="PG_binding_1"/>
    <property type="match status" value="1"/>
</dbReference>
<dbReference type="InterPro" id="IPR002477">
    <property type="entry name" value="Peptidoglycan-bd-like"/>
</dbReference>
<keyword evidence="2" id="KW-0175">Coiled coil</keyword>
<gene>
    <name evidence="4" type="ORF">HKK74_28165</name>
</gene>
<dbReference type="PANTHER" id="PTHR32347">
    <property type="entry name" value="EFFLUX SYSTEM COMPONENT YKNX-RELATED"/>
    <property type="match status" value="1"/>
</dbReference>
<dbReference type="InterPro" id="IPR050465">
    <property type="entry name" value="UPF0194_transport"/>
</dbReference>
<evidence type="ECO:0000259" key="3">
    <source>
        <dbReference type="Pfam" id="PF01471"/>
    </source>
</evidence>
<evidence type="ECO:0000256" key="1">
    <source>
        <dbReference type="ARBA" id="ARBA00004196"/>
    </source>
</evidence>
<dbReference type="SUPFAM" id="SSF47090">
    <property type="entry name" value="PGBD-like"/>
    <property type="match status" value="1"/>
</dbReference>
<organism evidence="4 5">
    <name type="scientific">Actinomadura alba</name>
    <dbReference type="NCBI Taxonomy" id="406431"/>
    <lineage>
        <taxon>Bacteria</taxon>
        <taxon>Bacillati</taxon>
        <taxon>Actinomycetota</taxon>
        <taxon>Actinomycetes</taxon>
        <taxon>Streptosporangiales</taxon>
        <taxon>Thermomonosporaceae</taxon>
        <taxon>Actinomadura</taxon>
    </lineage>
</organism>
<evidence type="ECO:0000256" key="2">
    <source>
        <dbReference type="ARBA" id="ARBA00023054"/>
    </source>
</evidence>
<proteinExistence type="predicted"/>
<sequence length="353" mass="35835">MAAGAALLAAATAGVAAVRAGGEDRPASAGSTAPATAEITRGDLVDTTTVDGTLTYAGERGIAATAAGVVTRLPAPGAVIGQGAALYEVDRRRVVLMYGTVPLYRTLRQGIADGPDVRQLERALRTLGHGRDLTADTHFSSATAAAVRRWQGDNGLVKTGSVDAAQVLFLPAPVRLVETKAATGDRIAPGRPVLTVTSTRRVVHVDLKASDQALAKKGARVTVELPDGASVPGKIVSVGTVAERPEPAGGSGSGQSESPTIDVEIRLDGVPKSGRLDEAPVTVTMESARREGVLSVPVEALLALREGGFGVELVDPGSVRRVVGVRTGAYGGGRVEITGPGLSAGMKVGVPAL</sequence>
<dbReference type="Gene3D" id="2.40.420.20">
    <property type="match status" value="1"/>
</dbReference>